<keyword evidence="2" id="KW-1185">Reference proteome</keyword>
<gene>
    <name evidence="1" type="ORF">BVAVS116_C0002</name>
</gene>
<dbReference type="Pfam" id="PF02890">
    <property type="entry name" value="DUF226"/>
    <property type="match status" value="1"/>
</dbReference>
<protein>
    <recommendedName>
        <fullName evidence="3">Plasmid partitioning associated protein-1</fullName>
    </recommendedName>
</protein>
<dbReference type="GeneID" id="63641828"/>
<sequence>MENLLKTTKTEERKFDFHKTSIFIMKEKKNDRNIYHTKILKEIHKVVSDKKQRCIVLFKDLFNESKIQNLYLYPIQEGDKFLGIFYGYKKPIKNILVQYKLDGVKKAYTFSKAYYIEFRFKTGSVFCYIKDIRRLLKKEKIDTQYNKALVERFLNLEKHVYEFYNKKYSSEGLIIKWILKNLK</sequence>
<keyword evidence="1" id="KW-0614">Plasmid</keyword>
<dbReference type="Proteomes" id="UP000006163">
    <property type="component" value="Plasmid VS116_cp9"/>
</dbReference>
<dbReference type="AlphaFoldDB" id="C0R8U5"/>
<evidence type="ECO:0008006" key="3">
    <source>
        <dbReference type="Google" id="ProtNLM"/>
    </source>
</evidence>
<organism evidence="1 2">
    <name type="scientific">Borreliella valaisiana VS116</name>
    <dbReference type="NCBI Taxonomy" id="445987"/>
    <lineage>
        <taxon>Bacteria</taxon>
        <taxon>Pseudomonadati</taxon>
        <taxon>Spirochaetota</taxon>
        <taxon>Spirochaetia</taxon>
        <taxon>Spirochaetales</taxon>
        <taxon>Borreliaceae</taxon>
        <taxon>Borreliella</taxon>
    </lineage>
</organism>
<evidence type="ECO:0000313" key="2">
    <source>
        <dbReference type="Proteomes" id="UP000006163"/>
    </source>
</evidence>
<proteinExistence type="predicted"/>
<reference evidence="1 2" key="1">
    <citation type="journal article" date="2012" name="J. Bacteriol.">
        <title>Whole-Genome Sequences of Borrelia bissettii, Borrelia valaisiana, and Borrelia spielmanii.</title>
        <authorList>
            <person name="Schutzer S.E."/>
            <person name="Fraser-Liggett C.M."/>
            <person name="Qiu W.G."/>
            <person name="Kraiczy P."/>
            <person name="Mongodin E.F."/>
            <person name="Dunn J.J."/>
            <person name="Luft B.J."/>
            <person name="Casjens S.R."/>
        </authorList>
    </citation>
    <scope>NUCLEOTIDE SEQUENCE [LARGE SCALE GENOMIC DNA]</scope>
    <source>
        <strain evidence="1 2">VS116</strain>
        <plasmid evidence="1">VS116_cp9</plasmid>
    </source>
</reference>
<dbReference type="RefSeq" id="WP_012664769.1">
    <property type="nucleotide sequence ID" value="NC_012130.1"/>
</dbReference>
<dbReference type="HOGENOM" id="CLU_109712_0_0_12"/>
<evidence type="ECO:0000313" key="1">
    <source>
        <dbReference type="EMBL" id="ACN52884.1"/>
    </source>
</evidence>
<name>C0R8U5_BORVA</name>
<dbReference type="EMBL" id="CP001438">
    <property type="protein sequence ID" value="ACN52884.1"/>
    <property type="molecule type" value="Genomic_DNA"/>
</dbReference>
<geneLocation type="plasmid" evidence="1 2">
    <name>VS116_cp9</name>
</geneLocation>
<dbReference type="OrthoDB" id="352859at2"/>
<dbReference type="InterPro" id="IPR004180">
    <property type="entry name" value="DUF226_BOR_spp"/>
</dbReference>
<accession>C0R8U5</accession>